<evidence type="ECO:0000313" key="10">
    <source>
        <dbReference type="EMBL" id="HDR50276.1"/>
    </source>
</evidence>
<dbReference type="EC" id="3.2.1.25" evidence="3"/>
<dbReference type="GO" id="GO:0005975">
    <property type="term" value="P:carbohydrate metabolic process"/>
    <property type="evidence" value="ECO:0007669"/>
    <property type="project" value="InterPro"/>
</dbReference>
<dbReference type="InterPro" id="IPR017853">
    <property type="entry name" value="GH"/>
</dbReference>
<dbReference type="Proteomes" id="UP000886047">
    <property type="component" value="Unassembled WGS sequence"/>
</dbReference>
<dbReference type="Gene3D" id="2.60.40.10">
    <property type="entry name" value="Immunoglobulins"/>
    <property type="match status" value="1"/>
</dbReference>
<dbReference type="PANTHER" id="PTHR43730">
    <property type="entry name" value="BETA-MANNOSIDASE"/>
    <property type="match status" value="1"/>
</dbReference>
<dbReference type="Gene3D" id="2.60.120.260">
    <property type="entry name" value="Galactose-binding domain-like"/>
    <property type="match status" value="1"/>
</dbReference>
<evidence type="ECO:0000256" key="2">
    <source>
        <dbReference type="ARBA" id="ARBA00007401"/>
    </source>
</evidence>
<dbReference type="SUPFAM" id="SSF49303">
    <property type="entry name" value="beta-Galactosidase/glucuronidase domain"/>
    <property type="match status" value="1"/>
</dbReference>
<dbReference type="InterPro" id="IPR006103">
    <property type="entry name" value="Glyco_hydro_2_cat"/>
</dbReference>
<dbReference type="GO" id="GO:0006516">
    <property type="term" value="P:glycoprotein catabolic process"/>
    <property type="evidence" value="ECO:0007669"/>
    <property type="project" value="TreeGrafter"/>
</dbReference>
<evidence type="ECO:0000256" key="1">
    <source>
        <dbReference type="ARBA" id="ARBA00000829"/>
    </source>
</evidence>
<feature type="domain" description="Beta-mannosidase-like galactose-binding" evidence="9">
    <location>
        <begin position="75"/>
        <end position="219"/>
    </location>
</feature>
<evidence type="ECO:0000256" key="4">
    <source>
        <dbReference type="ARBA" id="ARBA00022729"/>
    </source>
</evidence>
<dbReference type="Pfam" id="PF00703">
    <property type="entry name" value="Glyco_hydro_2"/>
    <property type="match status" value="1"/>
</dbReference>
<dbReference type="InterPro" id="IPR013783">
    <property type="entry name" value="Ig-like_fold"/>
</dbReference>
<evidence type="ECO:0000259" key="7">
    <source>
        <dbReference type="Pfam" id="PF00703"/>
    </source>
</evidence>
<dbReference type="InterPro" id="IPR054593">
    <property type="entry name" value="Beta-mannosidase-like_N2"/>
</dbReference>
<dbReference type="EMBL" id="DSDK01000087">
    <property type="protein sequence ID" value="HDR50276.1"/>
    <property type="molecule type" value="Genomic_DNA"/>
</dbReference>
<evidence type="ECO:0000256" key="3">
    <source>
        <dbReference type="ARBA" id="ARBA00012754"/>
    </source>
</evidence>
<dbReference type="InterPro" id="IPR006102">
    <property type="entry name" value="Ig-like_GH2"/>
</dbReference>
<dbReference type="AlphaFoldDB" id="A0A831LUX9"/>
<feature type="domain" description="Glycoside hydrolase family 2 catalytic" evidence="8">
    <location>
        <begin position="356"/>
        <end position="484"/>
    </location>
</feature>
<keyword evidence="6" id="KW-0326">Glycosidase</keyword>
<name>A0A831LUX9_9BACT</name>
<dbReference type="SUPFAM" id="SSF49785">
    <property type="entry name" value="Galactose-binding domain-like"/>
    <property type="match status" value="1"/>
</dbReference>
<dbReference type="Pfam" id="PF22666">
    <property type="entry name" value="Glyco_hydro_2_N2"/>
    <property type="match status" value="1"/>
</dbReference>
<dbReference type="GO" id="GO:0004567">
    <property type="term" value="F:beta-mannosidase activity"/>
    <property type="evidence" value="ECO:0007669"/>
    <property type="project" value="UniProtKB-EC"/>
</dbReference>
<evidence type="ECO:0000259" key="9">
    <source>
        <dbReference type="Pfam" id="PF22666"/>
    </source>
</evidence>
<proteinExistence type="inferred from homology"/>
<organism evidence="10">
    <name type="scientific">Mariniphaga anaerophila</name>
    <dbReference type="NCBI Taxonomy" id="1484053"/>
    <lineage>
        <taxon>Bacteria</taxon>
        <taxon>Pseudomonadati</taxon>
        <taxon>Bacteroidota</taxon>
        <taxon>Bacteroidia</taxon>
        <taxon>Marinilabiliales</taxon>
        <taxon>Prolixibacteraceae</taxon>
        <taxon>Mariniphaga</taxon>
    </lineage>
</organism>
<keyword evidence="4" id="KW-0732">Signal</keyword>
<dbReference type="PANTHER" id="PTHR43730:SF1">
    <property type="entry name" value="BETA-MANNOSIDASE"/>
    <property type="match status" value="1"/>
</dbReference>
<comment type="similarity">
    <text evidence="2">Belongs to the glycosyl hydrolase 2 family.</text>
</comment>
<evidence type="ECO:0000256" key="6">
    <source>
        <dbReference type="ARBA" id="ARBA00023295"/>
    </source>
</evidence>
<dbReference type="InterPro" id="IPR008979">
    <property type="entry name" value="Galactose-bd-like_sf"/>
</dbReference>
<evidence type="ECO:0000259" key="8">
    <source>
        <dbReference type="Pfam" id="PF02836"/>
    </source>
</evidence>
<dbReference type="SUPFAM" id="SSF51445">
    <property type="entry name" value="(Trans)glycosidases"/>
    <property type="match status" value="1"/>
</dbReference>
<comment type="catalytic activity">
    <reaction evidence="1">
        <text>Hydrolysis of terminal, non-reducing beta-D-mannose residues in beta-D-mannosides.</text>
        <dbReference type="EC" id="3.2.1.25"/>
    </reaction>
</comment>
<keyword evidence="5" id="KW-0378">Hydrolase</keyword>
<dbReference type="Pfam" id="PF02836">
    <property type="entry name" value="Glyco_hydro_2_C"/>
    <property type="match status" value="1"/>
</dbReference>
<comment type="caution">
    <text evidence="10">The sequence shown here is derived from an EMBL/GenBank/DDBJ whole genome shotgun (WGS) entry which is preliminary data.</text>
</comment>
<evidence type="ECO:0000256" key="5">
    <source>
        <dbReference type="ARBA" id="ARBA00022801"/>
    </source>
</evidence>
<protein>
    <recommendedName>
        <fullName evidence="3">beta-mannosidase</fullName>
        <ecNumber evidence="3">3.2.1.25</ecNumber>
    </recommendedName>
</protein>
<accession>A0A831LUX9</accession>
<gene>
    <name evidence="10" type="ORF">ENN90_01455</name>
</gene>
<feature type="domain" description="Glycoside hydrolase family 2 immunoglobulin-like beta-sandwich" evidence="7">
    <location>
        <begin position="233"/>
        <end position="336"/>
    </location>
</feature>
<dbReference type="InterPro" id="IPR050887">
    <property type="entry name" value="Beta-mannosidase_GH2"/>
</dbReference>
<dbReference type="InterPro" id="IPR036156">
    <property type="entry name" value="Beta-gal/glucu_dom_sf"/>
</dbReference>
<sequence length="699" mass="80576">MEQKKFYIFTFILLTLTTYGNLAYGTGSAKNQSDNSFQGKNLGQLEWSLWGYRPHVWKMNFDFNQLSGTWAEYQNIPFKVPGSVQQALKNQEIIPDWNVGLNFTLLEWIENRHWIIAAKIPDDWISQNANCILHCKGLDHQGILFINGREAGRFNNAFIPYSFDISDFLKEKNNTLAFVFECPPNYLGQIGYTSQITEWKPRFYYGWDWVPRIVQIGIWDELLLQTKAQNILSQVRVNTNAAKEKEEGELSVLVEGAETAGAAFAKISLNDAEGKIVFEDSVSSREISDGITREKLKIKRWFPNGWGEQHLYHLKLTFFGKNGKMQYQEEKKIGFKHVEWLPNKGSPENADRWICSINNQPLFIQGVNWTPLRPNFADLKKNDYEKILTIYKNLGINAIRIWGGGFAEKSWLYERCDELGILIWQDFPLSSSGLDNYPPDDAETIAEFSKIARHYVNRLKHHVSLLLWCGGNELYEKGDVKPVDHTHPLIATLEKIVKENDPHRRFVPGSPSGPSIYASPDNFGKGVHWDTHGPWKLPFGENKTMDEVAEFWKNNDSFFFSEVGVPGAMRASLIKKYSGDYQPLPASLNNPLWRTVNWWNEWDEYLTATKENERTLEKYVRWSQNRQTEGLSVALKTSKEKFPACGGFLIWMGHDCFPCPVNTAIIDFEGNSKPAAEQLSKIWRNNSNIIYPKKEYKND</sequence>
<reference evidence="10" key="1">
    <citation type="journal article" date="2020" name="mSystems">
        <title>Genome- and Community-Level Interaction Insights into Carbon Utilization and Element Cycling Functions of Hydrothermarchaeota in Hydrothermal Sediment.</title>
        <authorList>
            <person name="Zhou Z."/>
            <person name="Liu Y."/>
            <person name="Xu W."/>
            <person name="Pan J."/>
            <person name="Luo Z.H."/>
            <person name="Li M."/>
        </authorList>
    </citation>
    <scope>NUCLEOTIDE SEQUENCE [LARGE SCALE GENOMIC DNA]</scope>
    <source>
        <strain evidence="10">SpSt-1217</strain>
    </source>
</reference>
<dbReference type="Gene3D" id="3.20.20.80">
    <property type="entry name" value="Glycosidases"/>
    <property type="match status" value="1"/>
</dbReference>